<accession>A0A9Q1E7A6</accession>
<proteinExistence type="predicted"/>
<dbReference type="OrthoDB" id="8838209at2759"/>
<gene>
    <name evidence="1" type="ORF">SKAU_G00415810</name>
</gene>
<dbReference type="EMBL" id="JAINUF010000023">
    <property type="protein sequence ID" value="KAJ8333573.1"/>
    <property type="molecule type" value="Genomic_DNA"/>
</dbReference>
<organism evidence="1 2">
    <name type="scientific">Synaphobranchus kaupii</name>
    <name type="common">Kaup's arrowtooth eel</name>
    <dbReference type="NCBI Taxonomy" id="118154"/>
    <lineage>
        <taxon>Eukaryota</taxon>
        <taxon>Metazoa</taxon>
        <taxon>Chordata</taxon>
        <taxon>Craniata</taxon>
        <taxon>Vertebrata</taxon>
        <taxon>Euteleostomi</taxon>
        <taxon>Actinopterygii</taxon>
        <taxon>Neopterygii</taxon>
        <taxon>Teleostei</taxon>
        <taxon>Anguilliformes</taxon>
        <taxon>Synaphobranchidae</taxon>
        <taxon>Synaphobranchus</taxon>
    </lineage>
</organism>
<reference evidence="1" key="1">
    <citation type="journal article" date="2023" name="Science">
        <title>Genome structures resolve the early diversification of teleost fishes.</title>
        <authorList>
            <person name="Parey E."/>
            <person name="Louis A."/>
            <person name="Montfort J."/>
            <person name="Bouchez O."/>
            <person name="Roques C."/>
            <person name="Iampietro C."/>
            <person name="Lluch J."/>
            <person name="Castinel A."/>
            <person name="Donnadieu C."/>
            <person name="Desvignes T."/>
            <person name="Floi Bucao C."/>
            <person name="Jouanno E."/>
            <person name="Wen M."/>
            <person name="Mejri S."/>
            <person name="Dirks R."/>
            <person name="Jansen H."/>
            <person name="Henkel C."/>
            <person name="Chen W.J."/>
            <person name="Zahm M."/>
            <person name="Cabau C."/>
            <person name="Klopp C."/>
            <person name="Thompson A.W."/>
            <person name="Robinson-Rechavi M."/>
            <person name="Braasch I."/>
            <person name="Lecointre G."/>
            <person name="Bobe J."/>
            <person name="Postlethwait J.H."/>
            <person name="Berthelot C."/>
            <person name="Roest Crollius H."/>
            <person name="Guiguen Y."/>
        </authorList>
    </citation>
    <scope>NUCLEOTIDE SEQUENCE</scope>
    <source>
        <strain evidence="1">WJC10195</strain>
    </source>
</reference>
<sequence length="132" mass="15145">MEEKGKTLREFLARKRIGEVTAKPLKILRGLLEYFKEEPKELLLNKEDVPAELPSTPCIIDVDKYSYVFSLFYVLNVKYPKGAALTLEFIQRGLLGINPERGSKAEKKGKKQHNIPPKLLRFLSHLSDFENA</sequence>
<evidence type="ECO:0000313" key="1">
    <source>
        <dbReference type="EMBL" id="KAJ8333573.1"/>
    </source>
</evidence>
<name>A0A9Q1E7A6_SYNKA</name>
<keyword evidence="2" id="KW-1185">Reference proteome</keyword>
<comment type="caution">
    <text evidence="1">The sequence shown here is derived from an EMBL/GenBank/DDBJ whole genome shotgun (WGS) entry which is preliminary data.</text>
</comment>
<dbReference type="AlphaFoldDB" id="A0A9Q1E7A6"/>
<evidence type="ECO:0000313" key="2">
    <source>
        <dbReference type="Proteomes" id="UP001152622"/>
    </source>
</evidence>
<protein>
    <submittedName>
        <fullName evidence="1">Uncharacterized protein</fullName>
    </submittedName>
</protein>
<dbReference type="Proteomes" id="UP001152622">
    <property type="component" value="Chromosome 23"/>
</dbReference>